<feature type="region of interest" description="Disordered" evidence="11">
    <location>
        <begin position="139"/>
        <end position="168"/>
    </location>
</feature>
<evidence type="ECO:0000259" key="12">
    <source>
        <dbReference type="Pfam" id="PF13691"/>
    </source>
</evidence>
<keyword evidence="14" id="KW-1185">Reference proteome</keyword>
<dbReference type="SUPFAM" id="SSF56281">
    <property type="entry name" value="Metallo-hydrolase/oxidoreductase"/>
    <property type="match status" value="2"/>
</dbReference>
<dbReference type="InterPro" id="IPR027794">
    <property type="entry name" value="tRNase_Z_dom"/>
</dbReference>
<evidence type="ECO:0000256" key="3">
    <source>
        <dbReference type="ARBA" id="ARBA00007823"/>
    </source>
</evidence>
<proteinExistence type="inferred from homology"/>
<feature type="domain" description="tRNase Z endonuclease" evidence="12">
    <location>
        <begin position="6"/>
        <end position="66"/>
    </location>
</feature>
<dbReference type="GO" id="GO:0005739">
    <property type="term" value="C:mitochondrion"/>
    <property type="evidence" value="ECO:0007669"/>
    <property type="project" value="TreeGrafter"/>
</dbReference>
<evidence type="ECO:0000256" key="11">
    <source>
        <dbReference type="SAM" id="MobiDB-lite"/>
    </source>
</evidence>
<keyword evidence="7" id="KW-0479">Metal-binding</keyword>
<feature type="compositionally biased region" description="Basic and acidic residues" evidence="11">
    <location>
        <begin position="866"/>
        <end position="875"/>
    </location>
</feature>
<evidence type="ECO:0000256" key="9">
    <source>
        <dbReference type="ARBA" id="ARBA00022801"/>
    </source>
</evidence>
<name>A0A2U1J4S1_SMIAN</name>
<dbReference type="EC" id="3.1.26.11" evidence="4"/>
<keyword evidence="6" id="KW-0540">Nuclease</keyword>
<evidence type="ECO:0000256" key="5">
    <source>
        <dbReference type="ARBA" id="ARBA00022694"/>
    </source>
</evidence>
<comment type="cofactor">
    <cofactor evidence="2">
        <name>Zn(2+)</name>
        <dbReference type="ChEBI" id="CHEBI:29105"/>
    </cofactor>
</comment>
<feature type="region of interest" description="Disordered" evidence="11">
    <location>
        <begin position="864"/>
        <end position="889"/>
    </location>
</feature>
<evidence type="ECO:0000256" key="2">
    <source>
        <dbReference type="ARBA" id="ARBA00001947"/>
    </source>
</evidence>
<keyword evidence="8" id="KW-0255">Endonuclease</keyword>
<dbReference type="AlphaFoldDB" id="A0A2U1J4S1"/>
<dbReference type="InterPro" id="IPR047151">
    <property type="entry name" value="RNZ2-like"/>
</dbReference>
<dbReference type="Proteomes" id="UP000245591">
    <property type="component" value="Unassembled WGS sequence"/>
</dbReference>
<keyword evidence="5" id="KW-0819">tRNA processing</keyword>
<comment type="catalytic activity">
    <reaction evidence="1">
        <text>Endonucleolytic cleavage of RNA, removing extra 3' nucleotides from tRNA precursor, generating 3' termini of tRNAs. A 3'-hydroxy group is left at the tRNA terminus and a 5'-phosphoryl group is left at the trailer molecule.</text>
        <dbReference type="EC" id="3.1.26.11"/>
    </reaction>
</comment>
<dbReference type="Pfam" id="PF13691">
    <property type="entry name" value="Lactamase_B_4"/>
    <property type="match status" value="1"/>
</dbReference>
<evidence type="ECO:0000256" key="7">
    <source>
        <dbReference type="ARBA" id="ARBA00022723"/>
    </source>
</evidence>
<dbReference type="PANTHER" id="PTHR12553">
    <property type="entry name" value="ZINC PHOSPHODIESTERASE ELAC PROTEIN 2"/>
    <property type="match status" value="1"/>
</dbReference>
<dbReference type="Gene3D" id="3.60.15.10">
    <property type="entry name" value="Ribonuclease Z/Hydroxyacylglutathione hydrolase-like"/>
    <property type="match status" value="2"/>
</dbReference>
<evidence type="ECO:0000313" key="13">
    <source>
        <dbReference type="EMBL" id="PWA00028.1"/>
    </source>
</evidence>
<gene>
    <name evidence="13" type="ORF">BB558_003933</name>
</gene>
<dbReference type="GO" id="GO:1990180">
    <property type="term" value="P:mitochondrial tRNA 3'-end processing"/>
    <property type="evidence" value="ECO:0007669"/>
    <property type="project" value="TreeGrafter"/>
</dbReference>
<dbReference type="InterPro" id="IPR036866">
    <property type="entry name" value="RibonucZ/Hydroxyglut_hydro"/>
</dbReference>
<evidence type="ECO:0000256" key="1">
    <source>
        <dbReference type="ARBA" id="ARBA00000402"/>
    </source>
</evidence>
<evidence type="ECO:0000256" key="10">
    <source>
        <dbReference type="ARBA" id="ARBA00022833"/>
    </source>
</evidence>
<comment type="similarity">
    <text evidence="3">Belongs to the RNase Z family.</text>
</comment>
<dbReference type="GO" id="GO:0042781">
    <property type="term" value="F:3'-tRNA processing endoribonuclease activity"/>
    <property type="evidence" value="ECO:0007669"/>
    <property type="project" value="UniProtKB-EC"/>
</dbReference>
<keyword evidence="9" id="KW-0378">Hydrolase</keyword>
<feature type="compositionally biased region" description="Polar residues" evidence="11">
    <location>
        <begin position="144"/>
        <end position="168"/>
    </location>
</feature>
<comment type="caution">
    <text evidence="13">The sequence shown here is derived from an EMBL/GenBank/DDBJ whole genome shotgun (WGS) entry which is preliminary data.</text>
</comment>
<evidence type="ECO:0000313" key="14">
    <source>
        <dbReference type="Proteomes" id="UP000245591"/>
    </source>
</evidence>
<dbReference type="PANTHER" id="PTHR12553:SF49">
    <property type="entry name" value="ZINC PHOSPHODIESTERASE ELAC PROTEIN 2"/>
    <property type="match status" value="1"/>
</dbReference>
<dbReference type="EMBL" id="MBFU01000365">
    <property type="protein sequence ID" value="PWA00028.1"/>
    <property type="molecule type" value="Genomic_DNA"/>
</dbReference>
<evidence type="ECO:0000256" key="8">
    <source>
        <dbReference type="ARBA" id="ARBA00022759"/>
    </source>
</evidence>
<keyword evidence="10" id="KW-0862">Zinc</keyword>
<protein>
    <recommendedName>
        <fullName evidence="4">ribonuclease Z</fullName>
        <ecNumber evidence="4">3.1.26.11</ecNumber>
    </recommendedName>
</protein>
<accession>A0A2U1J4S1</accession>
<evidence type="ECO:0000256" key="6">
    <source>
        <dbReference type="ARBA" id="ARBA00022722"/>
    </source>
</evidence>
<reference evidence="13 14" key="1">
    <citation type="journal article" date="2018" name="MBio">
        <title>Comparative Genomics Reveals the Core Gene Toolbox for the Fungus-Insect Symbiosis.</title>
        <authorList>
            <person name="Wang Y."/>
            <person name="Stata M."/>
            <person name="Wang W."/>
            <person name="Stajich J.E."/>
            <person name="White M.M."/>
            <person name="Moncalvo J.M."/>
        </authorList>
    </citation>
    <scope>NUCLEOTIDE SEQUENCE [LARGE SCALE GENOMIC DNA]</scope>
    <source>
        <strain evidence="13 14">AUS-126-30</strain>
    </source>
</reference>
<organism evidence="13 14">
    <name type="scientific">Smittium angustum</name>
    <dbReference type="NCBI Taxonomy" id="133377"/>
    <lineage>
        <taxon>Eukaryota</taxon>
        <taxon>Fungi</taxon>
        <taxon>Fungi incertae sedis</taxon>
        <taxon>Zoopagomycota</taxon>
        <taxon>Kickxellomycotina</taxon>
        <taxon>Harpellomycetes</taxon>
        <taxon>Harpellales</taxon>
        <taxon>Legeriomycetaceae</taxon>
        <taxon>Smittium</taxon>
    </lineage>
</organism>
<dbReference type="GO" id="GO:0046872">
    <property type="term" value="F:metal ion binding"/>
    <property type="evidence" value="ECO:0007669"/>
    <property type="project" value="UniProtKB-KW"/>
</dbReference>
<evidence type="ECO:0000256" key="4">
    <source>
        <dbReference type="ARBA" id="ARBA00012477"/>
    </source>
</evidence>
<sequence length="923" mass="104304">MKWFVQILNTQTSNGTVPGLMVHFEKSRYLINCGEGTQRLSSENSVKIGKINTIFVSGNGWDHTGGLPGMLLTMSSVGVNSLSVCGPKNTAGTLYSTRIFTQMSKSSFKTTEWNETNRFFKNEDLHVIPIKVYQGESKDCEQKSGANENSKSTKIENTLDSSGYSDIKTTGENLKRRRADSIPESNVIPNDDVNSRSIDIEKKNHFTSYIIAGPQPPGKFDIKKAKALGLKPGPSFKELVSGKSIVTPDGVTIFPGQVVEKPKPRGVFIYIDCPSSGYINSIVKNSQFEQFYEKSKDADYSMDIDGTPDNQNSLVDFDLKFIVHFVGSDVLLNENYVEWMKRFPKSVKHVICGEEYCGDINPFVRHSKLQMKLGQVDSKIFVRPMNHMVPEKKLPNGLTDLDTVTGEFNLRLEVEPKFKINRGYVNKYVEDDVMTKTWLNEAKKDTKLFNSLNSRKNEFIKESTTIQNYDCETAKEPQNEYIGKDFLVSTMGTGSAIPSCKRNVSSNLLYIPGYGYALLDCGEGTVSQIKRLLGTKTRRNIWNNRIPGTYETFLNDLKLVYISHLHADHHLGLILLLEDWKRMCTENQTREDTSNQVLDSSENRKTLFIICPNRYIFFLKELSHSLDIGFDSLVIIPSTSFLLPSQDNNLIPPKPQQNGNDNNTSEQMEKRNVANLGNLNSQYPETQRRAFNQQQKEIVIEKEKQMLYESLGLDSIVTCEVDHYGSCYGVSISHKKKWQLIYSGDTRPCLNMIKLASYKMTNHNQPLNLLIHEATLYDELYEDAVSKKHSTVSEAIAISLAMRAQHTIFTHFSQRYVGIPKWTLHSVHKAYINGCGRITKFIEDPSLALTKKGNNLSNNQLIQAGRNHDGTKSDGNESDNGSSSDSGEKDIKKFQNLLPTLDILFNEEKNIDLLIEQTENESE</sequence>
<dbReference type="CDD" id="cd07718">
    <property type="entry name" value="RNaseZ_ELAC1_ELAC2-C-term-like_MBL-fold"/>
    <property type="match status" value="1"/>
</dbReference>